<keyword evidence="2" id="KW-1185">Reference proteome</keyword>
<evidence type="ECO:0000313" key="1">
    <source>
        <dbReference type="EMBL" id="KAB2103561.1"/>
    </source>
</evidence>
<reference evidence="1 2" key="1">
    <citation type="journal article" date="2019" name="bioRxiv">
        <title>Genomics, evolutionary history and diagnostics of the Alternaria alternata species group including apple and Asian pear pathotypes.</title>
        <authorList>
            <person name="Armitage A.D."/>
            <person name="Cockerton H.M."/>
            <person name="Sreenivasaprasad S."/>
            <person name="Woodhall J.W."/>
            <person name="Lane C.R."/>
            <person name="Harrison R.J."/>
            <person name="Clarkson J.P."/>
        </authorList>
    </citation>
    <scope>NUCLEOTIDE SEQUENCE [LARGE SCALE GENOMIC DNA]</scope>
    <source>
        <strain evidence="1 2">FERA 650</strain>
    </source>
</reference>
<gene>
    <name evidence="1" type="ORF">AG0111_0g8392</name>
</gene>
<proteinExistence type="predicted"/>
<dbReference type="Proteomes" id="UP000293547">
    <property type="component" value="Unassembled WGS sequence"/>
</dbReference>
<evidence type="ECO:0000313" key="2">
    <source>
        <dbReference type="Proteomes" id="UP000293547"/>
    </source>
</evidence>
<name>A0ACB6FGK3_9PLEO</name>
<sequence length="308" mass="34790">MTSRSELNEATVSMYSLSKNATLNCVYLSDIDESMGSCANARWFTRSWAMAELLAPKPDRMFFFDRTWKPLGSKQDLSETISKATGVPVDVLTHRRDPMSATIGEKLSWASDKDASNQEDHIYALISLLGLPMDMRPGEGKAVATMRMQKHILGNLEDYTVLMLKRPLGIARRPPEEMEDPELQMEQPSWSQLDLHSPIDLVSTKTLSKYLPKLRKPPDSPQLTGRGLRVTLLAKRVDSYIIAWTYCTQVRSGKVYAVCIRVVPVDSASDTQNAYFRGNTNGLVCYVSEDRLRSFQYKDVYFDVNPDA</sequence>
<protein>
    <submittedName>
        <fullName evidence="1">Uncharacterized protein</fullName>
    </submittedName>
</protein>
<comment type="caution">
    <text evidence="1">The sequence shown here is derived from an EMBL/GenBank/DDBJ whole genome shotgun (WGS) entry which is preliminary data.</text>
</comment>
<accession>A0ACB6FGK3</accession>
<organism evidence="1 2">
    <name type="scientific">Alternaria gaisen</name>
    <dbReference type="NCBI Taxonomy" id="167740"/>
    <lineage>
        <taxon>Eukaryota</taxon>
        <taxon>Fungi</taxon>
        <taxon>Dikarya</taxon>
        <taxon>Ascomycota</taxon>
        <taxon>Pezizomycotina</taxon>
        <taxon>Dothideomycetes</taxon>
        <taxon>Pleosporomycetidae</taxon>
        <taxon>Pleosporales</taxon>
        <taxon>Pleosporineae</taxon>
        <taxon>Pleosporaceae</taxon>
        <taxon>Alternaria</taxon>
        <taxon>Alternaria sect. Alternaria</taxon>
    </lineage>
</organism>
<dbReference type="EMBL" id="PDWZ02000008">
    <property type="protein sequence ID" value="KAB2103561.1"/>
    <property type="molecule type" value="Genomic_DNA"/>
</dbReference>